<dbReference type="InterPro" id="IPR013922">
    <property type="entry name" value="Cyclin_PHO80-like"/>
</dbReference>
<dbReference type="CDD" id="cd20557">
    <property type="entry name" value="CYCLIN_ScPCL1-like"/>
    <property type="match status" value="1"/>
</dbReference>
<dbReference type="Gene3D" id="1.10.472.10">
    <property type="entry name" value="Cyclin-like"/>
    <property type="match status" value="1"/>
</dbReference>
<dbReference type="InterPro" id="IPR006671">
    <property type="entry name" value="Cyclin_N"/>
</dbReference>
<dbReference type="GO" id="GO:0016538">
    <property type="term" value="F:cyclin-dependent protein serine/threonine kinase regulator activity"/>
    <property type="evidence" value="ECO:0007669"/>
    <property type="project" value="TreeGrafter"/>
</dbReference>
<name>A0AAD7B7M2_9AGAR</name>
<dbReference type="PANTHER" id="PTHR15615">
    <property type="match status" value="1"/>
</dbReference>
<organism evidence="2 3">
    <name type="scientific">Roridomyces roridus</name>
    <dbReference type="NCBI Taxonomy" id="1738132"/>
    <lineage>
        <taxon>Eukaryota</taxon>
        <taxon>Fungi</taxon>
        <taxon>Dikarya</taxon>
        <taxon>Basidiomycota</taxon>
        <taxon>Agaricomycotina</taxon>
        <taxon>Agaricomycetes</taxon>
        <taxon>Agaricomycetidae</taxon>
        <taxon>Agaricales</taxon>
        <taxon>Marasmiineae</taxon>
        <taxon>Mycenaceae</taxon>
        <taxon>Roridomyces</taxon>
    </lineage>
</organism>
<dbReference type="PANTHER" id="PTHR15615:SF10">
    <property type="entry name" value="PHO85 CYCLIN-2-RELATED"/>
    <property type="match status" value="1"/>
</dbReference>
<feature type="non-terminal residue" evidence="2">
    <location>
        <position position="1"/>
    </location>
</feature>
<dbReference type="GO" id="GO:0005634">
    <property type="term" value="C:nucleus"/>
    <property type="evidence" value="ECO:0007669"/>
    <property type="project" value="TreeGrafter"/>
</dbReference>
<feature type="non-terminal residue" evidence="2">
    <location>
        <position position="165"/>
    </location>
</feature>
<sequence>LHPASLLNSTSHSPALLQLLDLELTPPVIEYIVDCVAETVHYSLGGTHSYSEPVYYKFTGLVTTVLARSEVPPTTLLTTLVYIARARAHLVVPSDKWALERVFLGALIVASKYTHDSTLRNKHWARCTGVFSARDIGKIEREFLAVVDWQLSVSEADLVDHHEGL</sequence>
<dbReference type="InterPro" id="IPR036915">
    <property type="entry name" value="Cyclin-like_sf"/>
</dbReference>
<evidence type="ECO:0000259" key="1">
    <source>
        <dbReference type="Pfam" id="PF00134"/>
    </source>
</evidence>
<comment type="caution">
    <text evidence="2">The sequence shown here is derived from an EMBL/GenBank/DDBJ whole genome shotgun (WGS) entry which is preliminary data.</text>
</comment>
<dbReference type="Proteomes" id="UP001221142">
    <property type="component" value="Unassembled WGS sequence"/>
</dbReference>
<dbReference type="Pfam" id="PF00134">
    <property type="entry name" value="Cyclin_N"/>
    <property type="match status" value="1"/>
</dbReference>
<gene>
    <name evidence="2" type="ORF">FB45DRAFT_670841</name>
</gene>
<dbReference type="GO" id="GO:0019901">
    <property type="term" value="F:protein kinase binding"/>
    <property type="evidence" value="ECO:0007669"/>
    <property type="project" value="InterPro"/>
</dbReference>
<reference evidence="2" key="1">
    <citation type="submission" date="2023-03" db="EMBL/GenBank/DDBJ databases">
        <title>Massive genome expansion in bonnet fungi (Mycena s.s.) driven by repeated elements and novel gene families across ecological guilds.</title>
        <authorList>
            <consortium name="Lawrence Berkeley National Laboratory"/>
            <person name="Harder C.B."/>
            <person name="Miyauchi S."/>
            <person name="Viragh M."/>
            <person name="Kuo A."/>
            <person name="Thoen E."/>
            <person name="Andreopoulos B."/>
            <person name="Lu D."/>
            <person name="Skrede I."/>
            <person name="Drula E."/>
            <person name="Henrissat B."/>
            <person name="Morin E."/>
            <person name="Kohler A."/>
            <person name="Barry K."/>
            <person name="LaButti K."/>
            <person name="Morin E."/>
            <person name="Salamov A."/>
            <person name="Lipzen A."/>
            <person name="Mereny Z."/>
            <person name="Hegedus B."/>
            <person name="Baldrian P."/>
            <person name="Stursova M."/>
            <person name="Weitz H."/>
            <person name="Taylor A."/>
            <person name="Grigoriev I.V."/>
            <person name="Nagy L.G."/>
            <person name="Martin F."/>
            <person name="Kauserud H."/>
        </authorList>
    </citation>
    <scope>NUCLEOTIDE SEQUENCE</scope>
    <source>
        <strain evidence="2">9284</strain>
    </source>
</reference>
<keyword evidence="3" id="KW-1185">Reference proteome</keyword>
<protein>
    <recommendedName>
        <fullName evidence="1">Cyclin N-terminal domain-containing protein</fullName>
    </recommendedName>
</protein>
<evidence type="ECO:0000313" key="2">
    <source>
        <dbReference type="EMBL" id="KAJ7613128.1"/>
    </source>
</evidence>
<accession>A0AAD7B7M2</accession>
<dbReference type="GO" id="GO:0000307">
    <property type="term" value="C:cyclin-dependent protein kinase holoenzyme complex"/>
    <property type="evidence" value="ECO:0007669"/>
    <property type="project" value="TreeGrafter"/>
</dbReference>
<dbReference type="SUPFAM" id="SSF47954">
    <property type="entry name" value="Cyclin-like"/>
    <property type="match status" value="1"/>
</dbReference>
<evidence type="ECO:0000313" key="3">
    <source>
        <dbReference type="Proteomes" id="UP001221142"/>
    </source>
</evidence>
<dbReference type="EMBL" id="JARKIF010000029">
    <property type="protein sequence ID" value="KAJ7613128.1"/>
    <property type="molecule type" value="Genomic_DNA"/>
</dbReference>
<proteinExistence type="predicted"/>
<feature type="domain" description="Cyclin N-terminal" evidence="1">
    <location>
        <begin position="62"/>
        <end position="152"/>
    </location>
</feature>
<dbReference type="AlphaFoldDB" id="A0AAD7B7M2"/>